<feature type="region of interest" description="Disordered" evidence="1">
    <location>
        <begin position="215"/>
        <end position="320"/>
    </location>
</feature>
<evidence type="ECO:0000256" key="1">
    <source>
        <dbReference type="SAM" id="MobiDB-lite"/>
    </source>
</evidence>
<keyword evidence="3" id="KW-1185">Reference proteome</keyword>
<dbReference type="EMBL" id="JAPFFF010000014">
    <property type="protein sequence ID" value="KAK8871227.1"/>
    <property type="molecule type" value="Genomic_DNA"/>
</dbReference>
<reference evidence="2 3" key="1">
    <citation type="submission" date="2024-04" db="EMBL/GenBank/DDBJ databases">
        <title>Tritrichomonas musculus Genome.</title>
        <authorList>
            <person name="Alves-Ferreira E."/>
            <person name="Grigg M."/>
            <person name="Lorenzi H."/>
            <person name="Galac M."/>
        </authorList>
    </citation>
    <scope>NUCLEOTIDE SEQUENCE [LARGE SCALE GENOMIC DNA]</scope>
    <source>
        <strain evidence="2 3">EAF2021</strain>
    </source>
</reference>
<evidence type="ECO:0000313" key="2">
    <source>
        <dbReference type="EMBL" id="KAK8871227.1"/>
    </source>
</evidence>
<feature type="compositionally biased region" description="Basic and acidic residues" evidence="1">
    <location>
        <begin position="221"/>
        <end position="237"/>
    </location>
</feature>
<sequence length="320" mass="36191">MTSSITPEEEKTLQKELPTYLEQHGANNKSKAKYVKLISDNVIGSKNPKFFSMQPRVKNHNNIDAWKAAYHVIFNFFDEFNDDLTKEVLLNELKQNKIQKPPSPSLPDYSKTDDLNEFFSFESIFEVANNNTFQDNVEEFVAQHPQDTIAIPSANTPNKNAAPKPASPVNQNSGAFLTQPNAQNRANKSPVKGDDNVENEDEDVIDIVDDFNDYSENEAGDQAKKDENVEIESKNDDENPEVFDINDITDSDAENENKKNDDAADDVIDDVEDFNDDDDVIDIEDNDSNDHKQQNSESDAQNSNMSISINSDMFEMNFDE</sequence>
<accession>A0ABR2J002</accession>
<feature type="compositionally biased region" description="Polar residues" evidence="1">
    <location>
        <begin position="171"/>
        <end position="187"/>
    </location>
</feature>
<feature type="compositionally biased region" description="Acidic residues" evidence="1">
    <location>
        <begin position="263"/>
        <end position="287"/>
    </location>
</feature>
<protein>
    <submittedName>
        <fullName evidence="2">Uncharacterized protein</fullName>
    </submittedName>
</protein>
<organism evidence="2 3">
    <name type="scientific">Tritrichomonas musculus</name>
    <dbReference type="NCBI Taxonomy" id="1915356"/>
    <lineage>
        <taxon>Eukaryota</taxon>
        <taxon>Metamonada</taxon>
        <taxon>Parabasalia</taxon>
        <taxon>Tritrichomonadida</taxon>
        <taxon>Tritrichomonadidae</taxon>
        <taxon>Tritrichomonas</taxon>
    </lineage>
</organism>
<proteinExistence type="predicted"/>
<comment type="caution">
    <text evidence="2">The sequence shown here is derived from an EMBL/GenBank/DDBJ whole genome shotgun (WGS) entry which is preliminary data.</text>
</comment>
<gene>
    <name evidence="2" type="ORF">M9Y10_009141</name>
</gene>
<name>A0ABR2J002_9EUKA</name>
<feature type="compositionally biased region" description="Low complexity" evidence="1">
    <location>
        <begin position="302"/>
        <end position="311"/>
    </location>
</feature>
<evidence type="ECO:0000313" key="3">
    <source>
        <dbReference type="Proteomes" id="UP001470230"/>
    </source>
</evidence>
<feature type="compositionally biased region" description="Low complexity" evidence="1">
    <location>
        <begin position="152"/>
        <end position="170"/>
    </location>
</feature>
<feature type="region of interest" description="Disordered" evidence="1">
    <location>
        <begin position="150"/>
        <end position="201"/>
    </location>
</feature>
<dbReference type="Proteomes" id="UP001470230">
    <property type="component" value="Unassembled WGS sequence"/>
</dbReference>